<keyword evidence="2" id="KW-1185">Reference proteome</keyword>
<protein>
    <submittedName>
        <fullName evidence="1">Uncharacterized protein</fullName>
    </submittedName>
</protein>
<dbReference type="EMBL" id="SPHZ02000003">
    <property type="protein sequence ID" value="KAF0925056.1"/>
    <property type="molecule type" value="Genomic_DNA"/>
</dbReference>
<proteinExistence type="predicted"/>
<organism evidence="1 2">
    <name type="scientific">Oryza meyeriana var. granulata</name>
    <dbReference type="NCBI Taxonomy" id="110450"/>
    <lineage>
        <taxon>Eukaryota</taxon>
        <taxon>Viridiplantae</taxon>
        <taxon>Streptophyta</taxon>
        <taxon>Embryophyta</taxon>
        <taxon>Tracheophyta</taxon>
        <taxon>Spermatophyta</taxon>
        <taxon>Magnoliopsida</taxon>
        <taxon>Liliopsida</taxon>
        <taxon>Poales</taxon>
        <taxon>Poaceae</taxon>
        <taxon>BOP clade</taxon>
        <taxon>Oryzoideae</taxon>
        <taxon>Oryzeae</taxon>
        <taxon>Oryzinae</taxon>
        <taxon>Oryza</taxon>
        <taxon>Oryza meyeriana</taxon>
    </lineage>
</organism>
<name>A0A6G1EKC7_9ORYZ</name>
<reference evidence="1 2" key="1">
    <citation type="submission" date="2019-11" db="EMBL/GenBank/DDBJ databases">
        <title>Whole genome sequence of Oryza granulata.</title>
        <authorList>
            <person name="Li W."/>
        </authorList>
    </citation>
    <scope>NUCLEOTIDE SEQUENCE [LARGE SCALE GENOMIC DNA]</scope>
    <source>
        <strain evidence="2">cv. Menghai</strain>
        <tissue evidence="1">Leaf</tissue>
    </source>
</reference>
<evidence type="ECO:0000313" key="2">
    <source>
        <dbReference type="Proteomes" id="UP000479710"/>
    </source>
</evidence>
<gene>
    <name evidence="1" type="ORF">E2562_015357</name>
</gene>
<evidence type="ECO:0000313" key="1">
    <source>
        <dbReference type="EMBL" id="KAF0925056.1"/>
    </source>
</evidence>
<dbReference type="AlphaFoldDB" id="A0A6G1EKC7"/>
<dbReference type="Proteomes" id="UP000479710">
    <property type="component" value="Unassembled WGS sequence"/>
</dbReference>
<sequence length="89" mass="10062">MLLRDDKRAEALGLTGIGGFTAVDHRRVCADLRAVALMGDRDLWLNHDRRIVGPIAKESDDYPADWTEPAEKQTMLDGRHNKFFIANKV</sequence>
<comment type="caution">
    <text evidence="1">The sequence shown here is derived from an EMBL/GenBank/DDBJ whole genome shotgun (WGS) entry which is preliminary data.</text>
</comment>
<accession>A0A6G1EKC7</accession>